<proteinExistence type="predicted"/>
<gene>
    <name evidence="2" type="ORF">AAFF_G00341630</name>
</gene>
<comment type="caution">
    <text evidence="2">The sequence shown here is derived from an EMBL/GenBank/DDBJ whole genome shotgun (WGS) entry which is preliminary data.</text>
</comment>
<dbReference type="AlphaFoldDB" id="A0AAD7SKN4"/>
<sequence>MSVCGARQWSQGKWAQMAPMSPAQLQPSSSDHVEYAYGGNASDVLMINISVGVLPVSLSLLNAPLHRGGGGTTQSAAQRDQTRPSSDHSARLVHGRLNRCSLSVGTLLTSAGRADTPVSGEHGRARSEEFKGAGFDKPTGCHRALCLPRHPAETPVV</sequence>
<protein>
    <submittedName>
        <fullName evidence="2">Uncharacterized protein</fullName>
    </submittedName>
</protein>
<keyword evidence="3" id="KW-1185">Reference proteome</keyword>
<name>A0AAD7SKN4_9TELE</name>
<evidence type="ECO:0000256" key="1">
    <source>
        <dbReference type="SAM" id="MobiDB-lite"/>
    </source>
</evidence>
<feature type="compositionally biased region" description="Basic and acidic residues" evidence="1">
    <location>
        <begin position="80"/>
        <end position="90"/>
    </location>
</feature>
<evidence type="ECO:0000313" key="2">
    <source>
        <dbReference type="EMBL" id="KAJ8404390.1"/>
    </source>
</evidence>
<accession>A0AAD7SKN4</accession>
<organism evidence="2 3">
    <name type="scientific">Aldrovandia affinis</name>
    <dbReference type="NCBI Taxonomy" id="143900"/>
    <lineage>
        <taxon>Eukaryota</taxon>
        <taxon>Metazoa</taxon>
        <taxon>Chordata</taxon>
        <taxon>Craniata</taxon>
        <taxon>Vertebrata</taxon>
        <taxon>Euteleostomi</taxon>
        <taxon>Actinopterygii</taxon>
        <taxon>Neopterygii</taxon>
        <taxon>Teleostei</taxon>
        <taxon>Notacanthiformes</taxon>
        <taxon>Halosauridae</taxon>
        <taxon>Aldrovandia</taxon>
    </lineage>
</organism>
<reference evidence="2" key="1">
    <citation type="journal article" date="2023" name="Science">
        <title>Genome structures resolve the early diversification of teleost fishes.</title>
        <authorList>
            <person name="Parey E."/>
            <person name="Louis A."/>
            <person name="Montfort J."/>
            <person name="Bouchez O."/>
            <person name="Roques C."/>
            <person name="Iampietro C."/>
            <person name="Lluch J."/>
            <person name="Castinel A."/>
            <person name="Donnadieu C."/>
            <person name="Desvignes T."/>
            <person name="Floi Bucao C."/>
            <person name="Jouanno E."/>
            <person name="Wen M."/>
            <person name="Mejri S."/>
            <person name="Dirks R."/>
            <person name="Jansen H."/>
            <person name="Henkel C."/>
            <person name="Chen W.J."/>
            <person name="Zahm M."/>
            <person name="Cabau C."/>
            <person name="Klopp C."/>
            <person name="Thompson A.W."/>
            <person name="Robinson-Rechavi M."/>
            <person name="Braasch I."/>
            <person name="Lecointre G."/>
            <person name="Bobe J."/>
            <person name="Postlethwait J.H."/>
            <person name="Berthelot C."/>
            <person name="Roest Crollius H."/>
            <person name="Guiguen Y."/>
        </authorList>
    </citation>
    <scope>NUCLEOTIDE SEQUENCE</scope>
    <source>
        <strain evidence="2">NC1722</strain>
    </source>
</reference>
<dbReference type="EMBL" id="JAINUG010000054">
    <property type="protein sequence ID" value="KAJ8404390.1"/>
    <property type="molecule type" value="Genomic_DNA"/>
</dbReference>
<dbReference type="Proteomes" id="UP001221898">
    <property type="component" value="Unassembled WGS sequence"/>
</dbReference>
<feature type="region of interest" description="Disordered" evidence="1">
    <location>
        <begin position="68"/>
        <end position="90"/>
    </location>
</feature>
<evidence type="ECO:0000313" key="3">
    <source>
        <dbReference type="Proteomes" id="UP001221898"/>
    </source>
</evidence>